<dbReference type="EMBL" id="VYYT01000146">
    <property type="protein sequence ID" value="KAK2763463.1"/>
    <property type="molecule type" value="Genomic_DNA"/>
</dbReference>
<protein>
    <submittedName>
        <fullName evidence="1">Uncharacterized protein</fullName>
    </submittedName>
</protein>
<organism evidence="1 2">
    <name type="scientific">Colletotrichum kahawae</name>
    <name type="common">Coffee berry disease fungus</name>
    <dbReference type="NCBI Taxonomy" id="34407"/>
    <lineage>
        <taxon>Eukaryota</taxon>
        <taxon>Fungi</taxon>
        <taxon>Dikarya</taxon>
        <taxon>Ascomycota</taxon>
        <taxon>Pezizomycotina</taxon>
        <taxon>Sordariomycetes</taxon>
        <taxon>Hypocreomycetidae</taxon>
        <taxon>Glomerellales</taxon>
        <taxon>Glomerellaceae</taxon>
        <taxon>Colletotrichum</taxon>
        <taxon>Colletotrichum gloeosporioides species complex</taxon>
    </lineage>
</organism>
<name>A0AAE0D9I6_COLKA</name>
<comment type="caution">
    <text evidence="1">The sequence shown here is derived from an EMBL/GenBank/DDBJ whole genome shotgun (WGS) entry which is preliminary data.</text>
</comment>
<proteinExistence type="predicted"/>
<evidence type="ECO:0000313" key="2">
    <source>
        <dbReference type="Proteomes" id="UP001281614"/>
    </source>
</evidence>
<reference evidence="1" key="1">
    <citation type="submission" date="2023-02" db="EMBL/GenBank/DDBJ databases">
        <title>Colletotrichum kahawae CIFC_Que2 genome sequencing and assembly.</title>
        <authorList>
            <person name="Baroncelli R."/>
        </authorList>
    </citation>
    <scope>NUCLEOTIDE SEQUENCE</scope>
    <source>
        <strain evidence="1">CIFC_Que2</strain>
    </source>
</reference>
<dbReference type="AlphaFoldDB" id="A0AAE0D9I6"/>
<accession>A0AAE0D9I6</accession>
<sequence>MVMTLKKMLSKSCASMPVQVAITPNGNVNPHQPMLNGNFCIVTMLMRAKDNYTSAKPHIMSARKMPRK</sequence>
<gene>
    <name evidence="1" type="ORF">CKAH01_05057</name>
</gene>
<evidence type="ECO:0000313" key="1">
    <source>
        <dbReference type="EMBL" id="KAK2763463.1"/>
    </source>
</evidence>
<keyword evidence="2" id="KW-1185">Reference proteome</keyword>
<dbReference type="Proteomes" id="UP001281614">
    <property type="component" value="Unassembled WGS sequence"/>
</dbReference>